<evidence type="ECO:0000259" key="4">
    <source>
        <dbReference type="PROSITE" id="PS01186"/>
    </source>
</evidence>
<feature type="compositionally biased region" description="Basic and acidic residues" evidence="1">
    <location>
        <begin position="122"/>
        <end position="141"/>
    </location>
</feature>
<keyword evidence="2" id="KW-0472">Membrane</keyword>
<sequence>MSRQYYDDYGESSIPDYYTEQSPPARPRPHQQSRIPRPEHQDRMRSPPQMRPDQYHAAAGPSPRRAQEPYYPDQSAWDASQNLYDGSGYVDEYGQYDQWPLPSQTHTPSPRNSPRRPPQRPQRPDDSPQRFDHRQSVRESPRSSPHVAAANRQYHAPPPMSHHGSGQWVGDGYDYAPPNYPPPNRPLPQSRGPIDHQSAIPQYAPPQLPQQAVYGQANRRPPLGPPPSARKGPPSYFPASGPVQPIVEETDSMRGSTRTARTGSAQTGGHDSKNSFASSNAIPIGIPQFYVDNGAARPSTGDQSSLREEFDDDSSIEAATGRRLDNFADRDIPREGQPSPEVFVRQASVGKKSKPTLTTVKSGERMRKVSSGDQRQGIAGLPSQQERRAQPTMVDITNARSPVREEQTTPGASADDRHVDEQHARNAAAVAAASEYMHKSEPTREGAGSRTPEEVLRSGTGLLDPSSSDESEREVKKKRSRELLGSSIANELHPTRSRARSPLAPDNDERVKSILESLEKGGAISAKDAEELKAPTPGFSERAGRKRPPRLNVDAVRDAEARGSLTSLPDLIRRATKLASNLDRGKTASRMGMANWLDGAEAGEKRRSGSVSDILNSFPAPNEQGLRASRGDMTRWSSRLRHSALPSDSDAGEKEKPKRKCCGMPLWLFLLLLLLLILLVAAAVVVPIMLVVVPRQNNNNKADSTTACEKKLTCSNGGTNILSANGFCECLCINGYTGLTCSNYERQSCTTTSIGSSANATVGDAIPRLLEGSSANFSIPLDAQQLLGLFSSSDMSCTSQNALVTFNGASSKHRRRRSYIDILIPRDPTPQATSSAGIVYASGTPTTTSSSPTSTNSTSNVTLDFARIAVLYILQSANSLNAAATAQENLQDYFRSGDDDQGENVAATNISLGNGFACDLQSYTVVLGNGTSVGGAGGE</sequence>
<keyword evidence="2" id="KW-0812">Transmembrane</keyword>
<dbReference type="PANTHER" id="PTHR17178:SF0">
    <property type="entry name" value="SERGLYCIN"/>
    <property type="match status" value="1"/>
</dbReference>
<gene>
    <name evidence="5" type="ORF">PRZ48_013643</name>
</gene>
<dbReference type="PROSITE" id="PS00022">
    <property type="entry name" value="EGF_1"/>
    <property type="match status" value="1"/>
</dbReference>
<evidence type="ECO:0000313" key="6">
    <source>
        <dbReference type="Proteomes" id="UP001305779"/>
    </source>
</evidence>
<dbReference type="PANTHER" id="PTHR17178">
    <property type="entry name" value="SECRETORY GRANULE PROTEOGLYCAN CORE PROTEIN"/>
    <property type="match status" value="1"/>
</dbReference>
<keyword evidence="2" id="KW-1133">Transmembrane helix</keyword>
<feature type="compositionally biased region" description="Basic and acidic residues" evidence="1">
    <location>
        <begin position="36"/>
        <end position="45"/>
    </location>
</feature>
<name>A0ABR0E1N1_ZASCE</name>
<organism evidence="5 6">
    <name type="scientific">Zasmidium cellare</name>
    <name type="common">Wine cellar mold</name>
    <name type="synonym">Racodium cellare</name>
    <dbReference type="NCBI Taxonomy" id="395010"/>
    <lineage>
        <taxon>Eukaryota</taxon>
        <taxon>Fungi</taxon>
        <taxon>Dikarya</taxon>
        <taxon>Ascomycota</taxon>
        <taxon>Pezizomycotina</taxon>
        <taxon>Dothideomycetes</taxon>
        <taxon>Dothideomycetidae</taxon>
        <taxon>Mycosphaerellales</taxon>
        <taxon>Mycosphaerellaceae</taxon>
        <taxon>Zasmidium</taxon>
    </lineage>
</organism>
<proteinExistence type="predicted"/>
<feature type="compositionally biased region" description="Polar residues" evidence="1">
    <location>
        <begin position="253"/>
        <end position="281"/>
    </location>
</feature>
<feature type="region of interest" description="Disordered" evidence="1">
    <location>
        <begin position="608"/>
        <end position="658"/>
    </location>
</feature>
<feature type="compositionally biased region" description="Basic and acidic residues" evidence="1">
    <location>
        <begin position="320"/>
        <end position="334"/>
    </location>
</feature>
<evidence type="ECO:0000256" key="1">
    <source>
        <dbReference type="SAM" id="MobiDB-lite"/>
    </source>
</evidence>
<feature type="compositionally biased region" description="Basic and acidic residues" evidence="1">
    <location>
        <begin position="507"/>
        <end position="519"/>
    </location>
</feature>
<dbReference type="EMBL" id="JAXOVC010000012">
    <property type="protein sequence ID" value="KAK4495312.1"/>
    <property type="molecule type" value="Genomic_DNA"/>
</dbReference>
<dbReference type="CDD" id="cd00054">
    <property type="entry name" value="EGF_CA"/>
    <property type="match status" value="1"/>
</dbReference>
<keyword evidence="6" id="KW-1185">Reference proteome</keyword>
<reference evidence="5 6" key="1">
    <citation type="journal article" date="2023" name="G3 (Bethesda)">
        <title>A chromosome-level genome assembly of Zasmidium syzygii isolated from banana leaves.</title>
        <authorList>
            <person name="van Westerhoven A.C."/>
            <person name="Mehrabi R."/>
            <person name="Talebi R."/>
            <person name="Steentjes M.B.F."/>
            <person name="Corcolon B."/>
            <person name="Chong P.A."/>
            <person name="Kema G.H.J."/>
            <person name="Seidl M.F."/>
        </authorList>
    </citation>
    <scope>NUCLEOTIDE SEQUENCE [LARGE SCALE GENOMIC DNA]</scope>
    <source>
        <strain evidence="5 6">P124</strain>
    </source>
</reference>
<feature type="compositionally biased region" description="Basic and acidic residues" evidence="1">
    <location>
        <begin position="414"/>
        <end position="424"/>
    </location>
</feature>
<protein>
    <recommendedName>
        <fullName evidence="3 4">EGF-like domain-containing protein</fullName>
    </recommendedName>
</protein>
<evidence type="ECO:0000313" key="5">
    <source>
        <dbReference type="EMBL" id="KAK4495312.1"/>
    </source>
</evidence>
<evidence type="ECO:0000256" key="2">
    <source>
        <dbReference type="SAM" id="Phobius"/>
    </source>
</evidence>
<evidence type="ECO:0000259" key="3">
    <source>
        <dbReference type="PROSITE" id="PS00022"/>
    </source>
</evidence>
<dbReference type="InterPro" id="IPR000742">
    <property type="entry name" value="EGF"/>
</dbReference>
<feature type="domain" description="EGF-like" evidence="3 4">
    <location>
        <begin position="730"/>
        <end position="741"/>
    </location>
</feature>
<feature type="transmembrane region" description="Helical" evidence="2">
    <location>
        <begin position="666"/>
        <end position="693"/>
    </location>
</feature>
<dbReference type="Proteomes" id="UP001305779">
    <property type="component" value="Unassembled WGS sequence"/>
</dbReference>
<dbReference type="PROSITE" id="PS01186">
    <property type="entry name" value="EGF_2"/>
    <property type="match status" value="1"/>
</dbReference>
<comment type="caution">
    <text evidence="5">The sequence shown here is derived from an EMBL/GenBank/DDBJ whole genome shotgun (WGS) entry which is preliminary data.</text>
</comment>
<feature type="region of interest" description="Disordered" evidence="1">
    <location>
        <begin position="1"/>
        <end position="552"/>
    </location>
</feature>
<accession>A0ABR0E1N1</accession>